<protein>
    <submittedName>
        <fullName evidence="2">Uncharacterized protein</fullName>
    </submittedName>
</protein>
<evidence type="ECO:0000313" key="2">
    <source>
        <dbReference type="EMBL" id="KAK7019927.1"/>
    </source>
</evidence>
<name>A0AAW0B2M7_9AGAR</name>
<evidence type="ECO:0000313" key="3">
    <source>
        <dbReference type="Proteomes" id="UP001362999"/>
    </source>
</evidence>
<dbReference type="Proteomes" id="UP001362999">
    <property type="component" value="Unassembled WGS sequence"/>
</dbReference>
<reference evidence="2 3" key="1">
    <citation type="journal article" date="2024" name="J Genomics">
        <title>Draft genome sequencing and assembly of Favolaschia claudopus CIRM-BRFM 2984 isolated from oak limbs.</title>
        <authorList>
            <person name="Navarro D."/>
            <person name="Drula E."/>
            <person name="Chaduli D."/>
            <person name="Cazenave R."/>
            <person name="Ahrendt S."/>
            <person name="Wang J."/>
            <person name="Lipzen A."/>
            <person name="Daum C."/>
            <person name="Barry K."/>
            <person name="Grigoriev I.V."/>
            <person name="Favel A."/>
            <person name="Rosso M.N."/>
            <person name="Martin F."/>
        </authorList>
    </citation>
    <scope>NUCLEOTIDE SEQUENCE [LARGE SCALE GENOMIC DNA]</scope>
    <source>
        <strain evidence="2 3">CIRM-BRFM 2984</strain>
    </source>
</reference>
<feature type="region of interest" description="Disordered" evidence="1">
    <location>
        <begin position="212"/>
        <end position="243"/>
    </location>
</feature>
<dbReference type="EMBL" id="JAWWNJ010000042">
    <property type="protein sequence ID" value="KAK7019927.1"/>
    <property type="molecule type" value="Genomic_DNA"/>
</dbReference>
<evidence type="ECO:0000256" key="1">
    <source>
        <dbReference type="SAM" id="MobiDB-lite"/>
    </source>
</evidence>
<gene>
    <name evidence="2" type="ORF">R3P38DRAFT_2971333</name>
</gene>
<feature type="region of interest" description="Disordered" evidence="1">
    <location>
        <begin position="154"/>
        <end position="200"/>
    </location>
</feature>
<organism evidence="2 3">
    <name type="scientific">Favolaschia claudopus</name>
    <dbReference type="NCBI Taxonomy" id="2862362"/>
    <lineage>
        <taxon>Eukaryota</taxon>
        <taxon>Fungi</taxon>
        <taxon>Dikarya</taxon>
        <taxon>Basidiomycota</taxon>
        <taxon>Agaricomycotina</taxon>
        <taxon>Agaricomycetes</taxon>
        <taxon>Agaricomycetidae</taxon>
        <taxon>Agaricales</taxon>
        <taxon>Marasmiineae</taxon>
        <taxon>Mycenaceae</taxon>
        <taxon>Favolaschia</taxon>
    </lineage>
</organism>
<keyword evidence="3" id="KW-1185">Reference proteome</keyword>
<comment type="caution">
    <text evidence="2">The sequence shown here is derived from an EMBL/GenBank/DDBJ whole genome shotgun (WGS) entry which is preliminary data.</text>
</comment>
<accession>A0AAW0B2M7</accession>
<proteinExistence type="predicted"/>
<dbReference type="AlphaFoldDB" id="A0AAW0B2M7"/>
<sequence>MENDSDMFRVYLTSHLQVATIWSQPDFATHLVGLEFTQNPSHKQLFQYRTQGESFLITFISDYVIESDIPWIHFPTIKSTVLCPRTARFLLVRHWKVLNESDALDLLFLFLGRMRSRSETEAADWTSRVFGFLIDSIVMGCDAYLRDADAVPVSRKEEKHSTRANHLSTIATLLSPDPPTLPRKSSTQSPPDLSHHQESRASELDIVMNEADPDSCRSSVAQDLSSSGSLEAHQPGQSQRDDELIKAVPASDICEAVSYEDLSFEGDIFDDLFDEGEDQLGFDGDGEAEHESLESVSAADEEQVESVVDLVNASWPEPVAPEDHVVDEPEDDVLFDNAFDPAQGAFVEVSSDLESPQAQTGVATSQWPEYGAFDNDTWSKAVPPPRHCLFKKAHRVLSSPPHTRYRFRALAKKLGAVLVGPHRHRLLAASISKHRFLYSDTSRAGRYKLHLPGTSFKAAARRARIYARPTV</sequence>
<feature type="compositionally biased region" description="Polar residues" evidence="1">
    <location>
        <begin position="216"/>
        <end position="229"/>
    </location>
</feature>